<proteinExistence type="predicted"/>
<accession>A0A3G8F6V4</accession>
<dbReference type="Proteomes" id="UP000277304">
    <property type="component" value="Segment"/>
</dbReference>
<keyword evidence="2" id="KW-1185">Reference proteome</keyword>
<evidence type="ECO:0008006" key="3">
    <source>
        <dbReference type="Google" id="ProtNLM"/>
    </source>
</evidence>
<evidence type="ECO:0000313" key="1">
    <source>
        <dbReference type="EMBL" id="AZF90483.1"/>
    </source>
</evidence>
<evidence type="ECO:0000313" key="2">
    <source>
        <dbReference type="Proteomes" id="UP000277304"/>
    </source>
</evidence>
<dbReference type="EMBL" id="MH937462">
    <property type="protein sequence ID" value="AZF90483.1"/>
    <property type="molecule type" value="Genomic_DNA"/>
</dbReference>
<gene>
    <name evidence="1" type="ORF">CHPC663_0035</name>
</gene>
<reference evidence="1 2" key="1">
    <citation type="submission" date="2018-09" db="EMBL/GenBank/DDBJ databases">
        <title>A comparative genomics approach for identifying host-range determinants of bacteriophages infecting Streptococcus thermophilus.</title>
        <authorList>
            <person name="Szymczak P."/>
            <person name="Rau M.H."/>
            <person name="Monteiro J.M."/>
            <person name="de Pinho M.G."/>
            <person name="Filipe S.R."/>
            <person name="Vogensen F.K."/>
            <person name="Zeidan A."/>
            <person name="Janzen T."/>
        </authorList>
    </citation>
    <scope>NUCLEOTIDE SEQUENCE [LARGE SCALE GENOMIC DNA]</scope>
</reference>
<name>A0A3G8F6V4_9CAUD</name>
<protein>
    <recommendedName>
        <fullName evidence="3">DNA-binding phage protein</fullName>
    </recommendedName>
</protein>
<sequence>MTDPFKPLADQLDNLLTTVIAEKSKAFDIDQTLPLILTAKQCQAMLGIGNYTEFLRITNLDGFPKIDKGRGSQVRYPRDQVRQWFNNHWKDIA</sequence>
<organism evidence="1 2">
    <name type="scientific">Streptococcus phage CHPC663</name>
    <dbReference type="NCBI Taxonomy" id="2365039"/>
    <lineage>
        <taxon>Viruses</taxon>
        <taxon>Duplodnaviria</taxon>
        <taxon>Heunggongvirae</taxon>
        <taxon>Uroviricota</taxon>
        <taxon>Caudoviricetes</taxon>
        <taxon>Aliceevansviridae</taxon>
        <taxon>Moineauvirus</taxon>
        <taxon>Moineauvirus CHPC663</taxon>
    </lineage>
</organism>